<evidence type="ECO:0000256" key="7">
    <source>
        <dbReference type="ARBA" id="ARBA00035633"/>
    </source>
</evidence>
<evidence type="ECO:0000256" key="9">
    <source>
        <dbReference type="ARBA" id="ARBA00049529"/>
    </source>
</evidence>
<dbReference type="Pfam" id="PF01063">
    <property type="entry name" value="Aminotran_4"/>
    <property type="match status" value="1"/>
</dbReference>
<keyword evidence="6 11" id="KW-0456">Lyase</keyword>
<evidence type="ECO:0000256" key="1">
    <source>
        <dbReference type="ARBA" id="ARBA00001933"/>
    </source>
</evidence>
<proteinExistence type="inferred from homology"/>
<dbReference type="PANTHER" id="PTHR42743:SF13">
    <property type="entry name" value="P-LOOP CONTAINING NUCLEOSIDE TRIPHOSPHATE HYDROLASE PROTEIN"/>
    <property type="match status" value="1"/>
</dbReference>
<dbReference type="GO" id="GO:0008696">
    <property type="term" value="F:4-amino-4-deoxychorismate lyase activity"/>
    <property type="evidence" value="ECO:0007669"/>
    <property type="project" value="UniProtKB-UniRule"/>
</dbReference>
<reference evidence="12" key="1">
    <citation type="submission" date="2017-06" db="EMBL/GenBank/DDBJ databases">
        <authorList>
            <person name="Varghese N."/>
            <person name="Submissions S."/>
        </authorList>
    </citation>
    <scope>NUCLEOTIDE SEQUENCE [LARGE SCALE GENOMIC DNA]</scope>
    <source>
        <strain evidence="12">ANC 5114</strain>
    </source>
</reference>
<evidence type="ECO:0000313" key="11">
    <source>
        <dbReference type="EMBL" id="SNQ28432.1"/>
    </source>
</evidence>
<dbReference type="PANTHER" id="PTHR42743">
    <property type="entry name" value="AMINO-ACID AMINOTRANSFERASE"/>
    <property type="match status" value="1"/>
</dbReference>
<accession>A0A217EDV0</accession>
<comment type="subunit">
    <text evidence="3">Homodimer.</text>
</comment>
<dbReference type="GO" id="GO:0046656">
    <property type="term" value="P:folic acid biosynthetic process"/>
    <property type="evidence" value="ECO:0007669"/>
    <property type="project" value="UniProtKB-KW"/>
</dbReference>
<dbReference type="RefSeq" id="WP_407640182.1">
    <property type="nucleotide sequence ID" value="NZ_FZLN01000001.1"/>
</dbReference>
<dbReference type="InterPro" id="IPR043132">
    <property type="entry name" value="BCAT-like_C"/>
</dbReference>
<dbReference type="GO" id="GO:0030170">
    <property type="term" value="F:pyridoxal phosphate binding"/>
    <property type="evidence" value="ECO:0007669"/>
    <property type="project" value="InterPro"/>
</dbReference>
<comment type="pathway">
    <text evidence="7">Cofactor biosynthesis; tetrahydrofolate biosynthesis; 4-aminobenzoate from chorismate: step 2/2.</text>
</comment>
<evidence type="ECO:0000256" key="8">
    <source>
        <dbReference type="ARBA" id="ARBA00035676"/>
    </source>
</evidence>
<evidence type="ECO:0000256" key="6">
    <source>
        <dbReference type="ARBA" id="ARBA00023239"/>
    </source>
</evidence>
<gene>
    <name evidence="11" type="ORF">SAMN05444584_0355</name>
</gene>
<comment type="catalytic activity">
    <reaction evidence="9">
        <text>4-amino-4-deoxychorismate = 4-aminobenzoate + pyruvate + H(+)</text>
        <dbReference type="Rhea" id="RHEA:16201"/>
        <dbReference type="ChEBI" id="CHEBI:15361"/>
        <dbReference type="ChEBI" id="CHEBI:15378"/>
        <dbReference type="ChEBI" id="CHEBI:17836"/>
        <dbReference type="ChEBI" id="CHEBI:58406"/>
        <dbReference type="EC" id="4.1.3.38"/>
    </reaction>
</comment>
<dbReference type="AlphaFoldDB" id="A0A217EDV0"/>
<evidence type="ECO:0000256" key="2">
    <source>
        <dbReference type="ARBA" id="ARBA00009320"/>
    </source>
</evidence>
<dbReference type="SUPFAM" id="SSF56752">
    <property type="entry name" value="D-aminoacid aminotransferase-like PLP-dependent enzymes"/>
    <property type="match status" value="1"/>
</dbReference>
<protein>
    <recommendedName>
        <fullName evidence="8 10">Aminodeoxychorismate lyase</fullName>
        <ecNumber evidence="8 10">4.1.3.38</ecNumber>
    </recommendedName>
</protein>
<keyword evidence="12" id="KW-1185">Reference proteome</keyword>
<name>A0A217EDV0_9GAMM</name>
<evidence type="ECO:0000256" key="5">
    <source>
        <dbReference type="ARBA" id="ARBA00022909"/>
    </source>
</evidence>
<comment type="similarity">
    <text evidence="2">Belongs to the class-IV pyridoxal-phosphate-dependent aminotransferase family.</text>
</comment>
<organism evidence="11 12">
    <name type="scientific">Acinetobacter apis</name>
    <dbReference type="NCBI Taxonomy" id="1229165"/>
    <lineage>
        <taxon>Bacteria</taxon>
        <taxon>Pseudomonadati</taxon>
        <taxon>Pseudomonadota</taxon>
        <taxon>Gammaproteobacteria</taxon>
        <taxon>Moraxellales</taxon>
        <taxon>Moraxellaceae</taxon>
        <taxon>Acinetobacter</taxon>
    </lineage>
</organism>
<dbReference type="Gene3D" id="3.30.470.10">
    <property type="match status" value="1"/>
</dbReference>
<evidence type="ECO:0000256" key="10">
    <source>
        <dbReference type="NCBIfam" id="TIGR03461"/>
    </source>
</evidence>
<dbReference type="InterPro" id="IPR001544">
    <property type="entry name" value="Aminotrans_IV"/>
</dbReference>
<dbReference type="InterPro" id="IPR050571">
    <property type="entry name" value="Class-IV_PLP-Dep_Aminotrnsfr"/>
</dbReference>
<comment type="cofactor">
    <cofactor evidence="1">
        <name>pyridoxal 5'-phosphate</name>
        <dbReference type="ChEBI" id="CHEBI:597326"/>
    </cofactor>
</comment>
<evidence type="ECO:0000313" key="12">
    <source>
        <dbReference type="Proteomes" id="UP000243463"/>
    </source>
</evidence>
<dbReference type="Proteomes" id="UP000243463">
    <property type="component" value="Unassembled WGS sequence"/>
</dbReference>
<dbReference type="InterPro" id="IPR043131">
    <property type="entry name" value="BCAT-like_N"/>
</dbReference>
<dbReference type="EMBL" id="FZLN01000001">
    <property type="protein sequence ID" value="SNQ28432.1"/>
    <property type="molecule type" value="Genomic_DNA"/>
</dbReference>
<evidence type="ECO:0000256" key="3">
    <source>
        <dbReference type="ARBA" id="ARBA00011738"/>
    </source>
</evidence>
<sequence length="276" mass="31063">MVLCLKNDKPEQNVPIQDRAFQYGDGCFTTAKVVNNSILLWSRHQQRLHQHAQQLLLRPNWSCIDQLIEKLQLYTGTLTLNGTLKIIISRGEGQRGYGFSNEQPADLYVLFYPIQQPARLGLSYICADVLQSKIAANVMPQLLGVKSLNRLEQVMLKHEAATKSVPEALVFDYADQLVEGVSSNCFIYIDGHWLTPHLQNNGIAGVMRAEILTRMQEQKIVCQQTAISNAQCQNIESLFFCNALNPMQIATTLGHKTLNIQPAETLFQLLTLDHLS</sequence>
<dbReference type="InterPro" id="IPR017824">
    <property type="entry name" value="Aminodeoxychorismate_lyase_IV"/>
</dbReference>
<dbReference type="Gene3D" id="3.20.10.10">
    <property type="entry name" value="D-amino Acid Aminotransferase, subunit A, domain 2"/>
    <property type="match status" value="1"/>
</dbReference>
<dbReference type="NCBIfam" id="TIGR03461">
    <property type="entry name" value="pabC_Proteo"/>
    <property type="match status" value="1"/>
</dbReference>
<keyword evidence="5" id="KW-0289">Folate biosynthesis</keyword>
<keyword evidence="4" id="KW-0663">Pyridoxal phosphate</keyword>
<dbReference type="EC" id="4.1.3.38" evidence="8 10"/>
<dbReference type="GO" id="GO:0008153">
    <property type="term" value="P:4-aminobenzoate biosynthetic process"/>
    <property type="evidence" value="ECO:0007669"/>
    <property type="project" value="UniProtKB-UniRule"/>
</dbReference>
<evidence type="ECO:0000256" key="4">
    <source>
        <dbReference type="ARBA" id="ARBA00022898"/>
    </source>
</evidence>
<dbReference type="InterPro" id="IPR036038">
    <property type="entry name" value="Aminotransferase-like"/>
</dbReference>